<dbReference type="GO" id="GO:0006281">
    <property type="term" value="P:DNA repair"/>
    <property type="evidence" value="ECO:0007669"/>
    <property type="project" value="UniProtKB-ARBA"/>
</dbReference>
<dbReference type="OrthoDB" id="123207at2759"/>
<dbReference type="GeneID" id="106518354"/>
<keyword evidence="3" id="KW-1185">Reference proteome</keyword>
<dbReference type="CDD" id="cd22343">
    <property type="entry name" value="PDDEXK_lambda_exonuclease-like"/>
    <property type="match status" value="1"/>
</dbReference>
<dbReference type="InterPro" id="IPR011604">
    <property type="entry name" value="PDDEXK-like_dom_sf"/>
</dbReference>
<evidence type="ECO:0000259" key="2">
    <source>
        <dbReference type="Pfam" id="PF09588"/>
    </source>
</evidence>
<dbReference type="PANTHER" id="PTHR46609">
    <property type="entry name" value="EXONUCLEASE, PHAGE-TYPE/RECB, C-TERMINAL DOMAIN-CONTAINING PROTEIN"/>
    <property type="match status" value="1"/>
</dbReference>
<reference evidence="4" key="1">
    <citation type="submission" date="2025-08" db="UniProtKB">
        <authorList>
            <consortium name="RefSeq"/>
        </authorList>
    </citation>
    <scope>IDENTIFICATION</scope>
    <source>
        <strain evidence="4">Quisiro</strain>
        <tissue evidence="4">Liver</tissue>
    </source>
</reference>
<sequence>MSDTTRLGEFKTFLTEHFTTLAVEVFTEVENIVGACFEENKRLRSMLHMVLSPEIKLHKIDVTPYTEPSIREEPAEPNTRSANEISEPMMKRPKEEETEYDIQWGSEKLWPDKMDNSDLLDCVKSEEQEAYQSPVSNSFTVQVVEYNQDSSITVSTHDAGAEQDDSFSVSSDETLSSSSLQTNIDSSSSQKHQTNPETSITSKSKPSQQKTLLHMPRIIIHKSFTICPAEREAFLTRLSDAYKDFPDDQKPLITKLDLKTNVKMVKCAVGEVPEGSPLSYQCPLPSIQDYKPCDNPSPQPPLPSLLHPLQPVSVFPTLSLKEQERLNSMVISWDEARELEVRTRGSKEAAEKSLKMRLVSRFREITKLKVGRSHAEQLLFKIMKGNFVSKTLDCQAINEETKPEAIREYCRNLYINWSPCGLVVHPNAPWLGAIPDGVVYDPKEISKYGLIYTKHSDNQSIIESSFLLCRNGTIQLKREHQYFWQIQGQLMVTGLSWCDLLVYAKQDMLVQRIYRDNSLIKNMQRKLKDFFFYFYLPNLG</sequence>
<accession>A0A2I4BBG4</accession>
<dbReference type="Gene3D" id="3.90.320.10">
    <property type="match status" value="1"/>
</dbReference>
<dbReference type="AlphaFoldDB" id="A0A2I4BBG4"/>
<dbReference type="SUPFAM" id="SSF52980">
    <property type="entry name" value="Restriction endonuclease-like"/>
    <property type="match status" value="1"/>
</dbReference>
<organism evidence="3 4">
    <name type="scientific">Austrofundulus limnaeus</name>
    <name type="common">Annual killifish</name>
    <dbReference type="NCBI Taxonomy" id="52670"/>
    <lineage>
        <taxon>Eukaryota</taxon>
        <taxon>Metazoa</taxon>
        <taxon>Chordata</taxon>
        <taxon>Craniata</taxon>
        <taxon>Vertebrata</taxon>
        <taxon>Euteleostomi</taxon>
        <taxon>Actinopterygii</taxon>
        <taxon>Neopterygii</taxon>
        <taxon>Teleostei</taxon>
        <taxon>Neoteleostei</taxon>
        <taxon>Acanthomorphata</taxon>
        <taxon>Ovalentaria</taxon>
        <taxon>Atherinomorphae</taxon>
        <taxon>Cyprinodontiformes</taxon>
        <taxon>Rivulidae</taxon>
        <taxon>Austrofundulus</taxon>
    </lineage>
</organism>
<feature type="region of interest" description="Disordered" evidence="1">
    <location>
        <begin position="155"/>
        <end position="209"/>
    </location>
</feature>
<evidence type="ECO:0000313" key="4">
    <source>
        <dbReference type="RefSeq" id="XP_013865070.1"/>
    </source>
</evidence>
<protein>
    <submittedName>
        <fullName evidence="4">Uncharacterized protein LOC106518354 isoform X2</fullName>
    </submittedName>
</protein>
<gene>
    <name evidence="4" type="primary">LOC106518354</name>
</gene>
<evidence type="ECO:0000313" key="3">
    <source>
        <dbReference type="Proteomes" id="UP000192220"/>
    </source>
</evidence>
<dbReference type="RefSeq" id="XP_013865070.1">
    <property type="nucleotide sequence ID" value="XM_014009616.1"/>
</dbReference>
<proteinExistence type="predicted"/>
<evidence type="ECO:0000256" key="1">
    <source>
        <dbReference type="SAM" id="MobiDB-lite"/>
    </source>
</evidence>
<dbReference type="InterPro" id="IPR019080">
    <property type="entry name" value="YqaJ_viral_recombinase"/>
</dbReference>
<name>A0A2I4BBG4_AUSLI</name>
<dbReference type="Pfam" id="PF09588">
    <property type="entry name" value="YqaJ"/>
    <property type="match status" value="1"/>
</dbReference>
<dbReference type="InterPro" id="IPR011335">
    <property type="entry name" value="Restrct_endonuc-II-like"/>
</dbReference>
<feature type="compositionally biased region" description="Low complexity" evidence="1">
    <location>
        <begin position="166"/>
        <end position="179"/>
    </location>
</feature>
<feature type="domain" description="YqaJ viral recombinase" evidence="2">
    <location>
        <begin position="421"/>
        <end position="495"/>
    </location>
</feature>
<feature type="compositionally biased region" description="Polar residues" evidence="1">
    <location>
        <begin position="180"/>
        <end position="209"/>
    </location>
</feature>
<dbReference type="InterPro" id="IPR051703">
    <property type="entry name" value="NF-kappa-B_Signaling_Reg"/>
</dbReference>
<dbReference type="PANTHER" id="PTHR46609:SF8">
    <property type="entry name" value="YQAJ VIRAL RECOMBINASE DOMAIN-CONTAINING PROTEIN"/>
    <property type="match status" value="1"/>
</dbReference>
<dbReference type="Proteomes" id="UP000192220">
    <property type="component" value="Unplaced"/>
</dbReference>